<protein>
    <recommendedName>
        <fullName evidence="2">Ig-like domain-containing protein</fullName>
    </recommendedName>
</protein>
<evidence type="ECO:0000313" key="3">
    <source>
        <dbReference type="EMBL" id="CEK99859.1"/>
    </source>
</evidence>
<dbReference type="Gene3D" id="2.60.40.10">
    <property type="entry name" value="Immunoglobulins"/>
    <property type="match status" value="2"/>
</dbReference>
<dbReference type="GO" id="GO:0005886">
    <property type="term" value="C:plasma membrane"/>
    <property type="evidence" value="ECO:0007669"/>
    <property type="project" value="TreeGrafter"/>
</dbReference>
<evidence type="ECO:0000259" key="2">
    <source>
        <dbReference type="PROSITE" id="PS50835"/>
    </source>
</evidence>
<dbReference type="Pfam" id="PF13927">
    <property type="entry name" value="Ig_3"/>
    <property type="match status" value="1"/>
</dbReference>
<dbReference type="InterPro" id="IPR007110">
    <property type="entry name" value="Ig-like_dom"/>
</dbReference>
<proteinExistence type="predicted"/>
<reference evidence="3" key="1">
    <citation type="submission" date="2014-12" db="EMBL/GenBank/DDBJ databases">
        <title>Insight into the proteome of Arion vulgaris.</title>
        <authorList>
            <person name="Aradska J."/>
            <person name="Bulat T."/>
            <person name="Smidak R."/>
            <person name="Sarate P."/>
            <person name="Gangsoo J."/>
            <person name="Sialana F."/>
            <person name="Bilban M."/>
            <person name="Lubec G."/>
        </authorList>
    </citation>
    <scope>NUCLEOTIDE SEQUENCE</scope>
    <source>
        <tissue evidence="3">Skin</tissue>
    </source>
</reference>
<dbReference type="SMART" id="SM00409">
    <property type="entry name" value="IG"/>
    <property type="match status" value="2"/>
</dbReference>
<dbReference type="CDD" id="cd00096">
    <property type="entry name" value="Ig"/>
    <property type="match status" value="1"/>
</dbReference>
<dbReference type="AlphaFoldDB" id="A0A0B7C322"/>
<dbReference type="InterPro" id="IPR013783">
    <property type="entry name" value="Ig-like_fold"/>
</dbReference>
<dbReference type="SUPFAM" id="SSF48726">
    <property type="entry name" value="Immunoglobulin"/>
    <property type="match status" value="2"/>
</dbReference>
<gene>
    <name evidence="3" type="primary">ORF222296</name>
</gene>
<dbReference type="Pfam" id="PF07679">
    <property type="entry name" value="I-set"/>
    <property type="match status" value="1"/>
</dbReference>
<dbReference type="GO" id="GO:0007156">
    <property type="term" value="P:homophilic cell adhesion via plasma membrane adhesion molecules"/>
    <property type="evidence" value="ECO:0007669"/>
    <property type="project" value="TreeGrafter"/>
</dbReference>
<dbReference type="PANTHER" id="PTHR10075">
    <property type="entry name" value="BASIGIN RELATED"/>
    <property type="match status" value="1"/>
</dbReference>
<feature type="domain" description="Ig-like" evidence="2">
    <location>
        <begin position="126"/>
        <end position="203"/>
    </location>
</feature>
<evidence type="ECO:0000256" key="1">
    <source>
        <dbReference type="ARBA" id="ARBA00023319"/>
    </source>
</evidence>
<dbReference type="GO" id="GO:0098632">
    <property type="term" value="F:cell-cell adhesion mediator activity"/>
    <property type="evidence" value="ECO:0007669"/>
    <property type="project" value="TreeGrafter"/>
</dbReference>
<accession>A0A0B7C322</accession>
<dbReference type="GO" id="GO:0070593">
    <property type="term" value="P:dendrite self-avoidance"/>
    <property type="evidence" value="ECO:0007669"/>
    <property type="project" value="TreeGrafter"/>
</dbReference>
<feature type="domain" description="Ig-like" evidence="2">
    <location>
        <begin position="26"/>
        <end position="113"/>
    </location>
</feature>
<dbReference type="GO" id="GO:0007411">
    <property type="term" value="P:axon guidance"/>
    <property type="evidence" value="ECO:0007669"/>
    <property type="project" value="TreeGrafter"/>
</dbReference>
<dbReference type="InterPro" id="IPR036179">
    <property type="entry name" value="Ig-like_dom_sf"/>
</dbReference>
<dbReference type="PANTHER" id="PTHR10075:SF100">
    <property type="entry name" value="FASCICLIN-2"/>
    <property type="match status" value="1"/>
</dbReference>
<dbReference type="SMART" id="SM00408">
    <property type="entry name" value="IGc2"/>
    <property type="match status" value="2"/>
</dbReference>
<feature type="non-terminal residue" evidence="3">
    <location>
        <position position="1"/>
    </location>
</feature>
<dbReference type="EMBL" id="HACG01052988">
    <property type="protein sequence ID" value="CEK99859.1"/>
    <property type="molecule type" value="Transcribed_RNA"/>
</dbReference>
<organism evidence="3">
    <name type="scientific">Arion vulgaris</name>
    <dbReference type="NCBI Taxonomy" id="1028688"/>
    <lineage>
        <taxon>Eukaryota</taxon>
        <taxon>Metazoa</taxon>
        <taxon>Spiralia</taxon>
        <taxon>Lophotrochozoa</taxon>
        <taxon>Mollusca</taxon>
        <taxon>Gastropoda</taxon>
        <taxon>Heterobranchia</taxon>
        <taxon>Euthyneura</taxon>
        <taxon>Panpulmonata</taxon>
        <taxon>Eupulmonata</taxon>
        <taxon>Stylommatophora</taxon>
        <taxon>Helicina</taxon>
        <taxon>Arionoidea</taxon>
        <taxon>Arionidae</taxon>
        <taxon>Arion</taxon>
    </lineage>
</organism>
<dbReference type="PROSITE" id="PS50835">
    <property type="entry name" value="IG_LIKE"/>
    <property type="match status" value="2"/>
</dbReference>
<feature type="non-terminal residue" evidence="3">
    <location>
        <position position="203"/>
    </location>
</feature>
<dbReference type="InterPro" id="IPR003598">
    <property type="entry name" value="Ig_sub2"/>
</dbReference>
<dbReference type="GO" id="GO:0030424">
    <property type="term" value="C:axon"/>
    <property type="evidence" value="ECO:0007669"/>
    <property type="project" value="TreeGrafter"/>
</dbReference>
<dbReference type="InterPro" id="IPR013098">
    <property type="entry name" value="Ig_I-set"/>
</dbReference>
<dbReference type="InterPro" id="IPR003599">
    <property type="entry name" value="Ig_sub"/>
</dbReference>
<name>A0A0B7C322_9EUPU</name>
<sequence>YQCTATIAGIGTIVSRRAQLKVAYLPKHFEAEPEDLFLAPGDTAAFECLIHGEPRAAISWYKGSLRLMPGPNMKVYPTGLLEIGPLSPSDYGTYACEAEVPGKSRTSRMATLSQASANDAKLRGAPKFIMTPRNERIVKGETIFLHCVAFGRDGEGRPPIISWLKDGSTIVLGKNSTHVQVIGAGTLVITDVVESDAGVYTCR</sequence>
<keyword evidence="1" id="KW-0393">Immunoglobulin domain</keyword>